<dbReference type="EMBL" id="FTNO01000008">
    <property type="protein sequence ID" value="SIR97293.1"/>
    <property type="molecule type" value="Genomic_DNA"/>
</dbReference>
<accession>A0A1N7FAE3</accession>
<keyword evidence="2" id="KW-0804">Transcription</keyword>
<feature type="domain" description="HTH bat-type" evidence="3">
    <location>
        <begin position="154"/>
        <end position="205"/>
    </location>
</feature>
<evidence type="ECO:0000259" key="3">
    <source>
        <dbReference type="Pfam" id="PF04967"/>
    </source>
</evidence>
<dbReference type="InterPro" id="IPR031803">
    <property type="entry name" value="BAT_GAF/HTH-assoc"/>
</dbReference>
<dbReference type="AlphaFoldDB" id="A0A1N7FAE3"/>
<evidence type="ECO:0000313" key="5">
    <source>
        <dbReference type="EMBL" id="SIR97293.1"/>
    </source>
</evidence>
<sequence length="216" mass="24285">MIVIADVSIPADAFPLGRILEEYPEMEIELERIVPLHDAVIPLFWVSDGDTEAIEATLKEDPLTKSVRPLTQTDSRVLYEVEWSPEVNGVVQSLFDSDARLLEAEGTVDVWDFRLQFRTRSDLDRFREACEENGIPVTLRRLYNPALPEENGQLSARQYEALVSAYKGGYFEVPRGTSMSTLAAEFEISDSAVSQRLRRGTAALIAETLLPEYSQS</sequence>
<dbReference type="Proteomes" id="UP000186914">
    <property type="component" value="Unassembled WGS sequence"/>
</dbReference>
<dbReference type="PANTHER" id="PTHR34236">
    <property type="entry name" value="DIMETHYL SULFOXIDE REDUCTASE TRANSCRIPTIONAL ACTIVATOR"/>
    <property type="match status" value="1"/>
</dbReference>
<dbReference type="Pfam" id="PF04967">
    <property type="entry name" value="HTH_10"/>
    <property type="match status" value="1"/>
</dbReference>
<name>A0A1N7FAE3_9EURY</name>
<dbReference type="PANTHER" id="PTHR34236:SF1">
    <property type="entry name" value="DIMETHYL SULFOXIDE REDUCTASE TRANSCRIPTIONAL ACTIVATOR"/>
    <property type="match status" value="1"/>
</dbReference>
<dbReference type="InterPro" id="IPR007050">
    <property type="entry name" value="HTH_bacterioopsin"/>
</dbReference>
<protein>
    <submittedName>
        <fullName evidence="5">Predicted DNA binding protein, contains HTH domain</fullName>
    </submittedName>
</protein>
<dbReference type="OrthoDB" id="156233at2157"/>
<feature type="domain" description="Bacterioopsin transcriptional activator GAF and HTH associated" evidence="4">
    <location>
        <begin position="11"/>
        <end position="141"/>
    </location>
</feature>
<evidence type="ECO:0000313" key="6">
    <source>
        <dbReference type="Proteomes" id="UP000186914"/>
    </source>
</evidence>
<keyword evidence="6" id="KW-1185">Reference proteome</keyword>
<evidence type="ECO:0000256" key="1">
    <source>
        <dbReference type="ARBA" id="ARBA00023015"/>
    </source>
</evidence>
<reference evidence="6" key="1">
    <citation type="submission" date="2017-01" db="EMBL/GenBank/DDBJ databases">
        <authorList>
            <person name="Varghese N."/>
            <person name="Submissions S."/>
        </authorList>
    </citation>
    <scope>NUCLEOTIDE SEQUENCE [LARGE SCALE GENOMIC DNA]</scope>
    <source>
        <strain evidence="6">CGMCC 1.7737</strain>
    </source>
</reference>
<gene>
    <name evidence="5" type="ORF">SAMN05421858_4874</name>
</gene>
<proteinExistence type="predicted"/>
<dbReference type="Pfam" id="PF15915">
    <property type="entry name" value="BAT"/>
    <property type="match status" value="1"/>
</dbReference>
<dbReference type="RefSeq" id="WP_076433393.1">
    <property type="nucleotide sequence ID" value="NZ_FTNO01000008.1"/>
</dbReference>
<evidence type="ECO:0000259" key="4">
    <source>
        <dbReference type="Pfam" id="PF15915"/>
    </source>
</evidence>
<evidence type="ECO:0000256" key="2">
    <source>
        <dbReference type="ARBA" id="ARBA00023163"/>
    </source>
</evidence>
<keyword evidence="1" id="KW-0805">Transcription regulation</keyword>
<organism evidence="5 6">
    <name type="scientific">Haladaptatus litoreus</name>
    <dbReference type="NCBI Taxonomy" id="553468"/>
    <lineage>
        <taxon>Archaea</taxon>
        <taxon>Methanobacteriati</taxon>
        <taxon>Methanobacteriota</taxon>
        <taxon>Stenosarchaea group</taxon>
        <taxon>Halobacteria</taxon>
        <taxon>Halobacteriales</taxon>
        <taxon>Haladaptataceae</taxon>
        <taxon>Haladaptatus</taxon>
    </lineage>
</organism>